<dbReference type="AlphaFoldDB" id="A0AA36FD03"/>
<evidence type="ECO:0000313" key="3">
    <source>
        <dbReference type="Proteomes" id="UP001162480"/>
    </source>
</evidence>
<sequence>MSSWKNYYGKADKVRENKAKTRRLFDPMVSQKNGSPTPVNNQVDKDKEAEEATTGSPSVAVVLQRNGVFTPLDNQRNASLPPEKKGKNTSRNIKKEGEKKEKEKMN</sequence>
<organism evidence="2 3">
    <name type="scientific">Octopus vulgaris</name>
    <name type="common">Common octopus</name>
    <dbReference type="NCBI Taxonomy" id="6645"/>
    <lineage>
        <taxon>Eukaryota</taxon>
        <taxon>Metazoa</taxon>
        <taxon>Spiralia</taxon>
        <taxon>Lophotrochozoa</taxon>
        <taxon>Mollusca</taxon>
        <taxon>Cephalopoda</taxon>
        <taxon>Coleoidea</taxon>
        <taxon>Octopodiformes</taxon>
        <taxon>Octopoda</taxon>
        <taxon>Incirrata</taxon>
        <taxon>Octopodidae</taxon>
        <taxon>Octopus</taxon>
    </lineage>
</organism>
<feature type="compositionally biased region" description="Polar residues" evidence="1">
    <location>
        <begin position="30"/>
        <end position="42"/>
    </location>
</feature>
<name>A0AA36FD03_OCTVU</name>
<evidence type="ECO:0000313" key="2">
    <source>
        <dbReference type="EMBL" id="CAI9733640.1"/>
    </source>
</evidence>
<keyword evidence="3" id="KW-1185">Reference proteome</keyword>
<gene>
    <name evidence="2" type="ORF">OCTVUL_1B005606</name>
</gene>
<feature type="region of interest" description="Disordered" evidence="1">
    <location>
        <begin position="1"/>
        <end position="106"/>
    </location>
</feature>
<proteinExistence type="predicted"/>
<reference evidence="2" key="1">
    <citation type="submission" date="2023-08" db="EMBL/GenBank/DDBJ databases">
        <authorList>
            <person name="Alioto T."/>
            <person name="Alioto T."/>
            <person name="Gomez Garrido J."/>
        </authorList>
    </citation>
    <scope>NUCLEOTIDE SEQUENCE</scope>
</reference>
<accession>A0AA36FD03</accession>
<evidence type="ECO:0000256" key="1">
    <source>
        <dbReference type="SAM" id="MobiDB-lite"/>
    </source>
</evidence>
<feature type="compositionally biased region" description="Basic and acidic residues" evidence="1">
    <location>
        <begin position="10"/>
        <end position="25"/>
    </location>
</feature>
<dbReference type="Proteomes" id="UP001162480">
    <property type="component" value="Chromosome 15"/>
</dbReference>
<feature type="compositionally biased region" description="Basic and acidic residues" evidence="1">
    <location>
        <begin position="93"/>
        <end position="106"/>
    </location>
</feature>
<protein>
    <submittedName>
        <fullName evidence="2">Uncharacterized protein</fullName>
    </submittedName>
</protein>
<dbReference type="EMBL" id="OX597828">
    <property type="protein sequence ID" value="CAI9733640.1"/>
    <property type="molecule type" value="Genomic_DNA"/>
</dbReference>